<keyword evidence="6" id="KW-0812">Transmembrane</keyword>
<dbReference type="GO" id="GO:0045454">
    <property type="term" value="P:cell redox homeostasis"/>
    <property type="evidence" value="ECO:0007669"/>
    <property type="project" value="TreeGrafter"/>
</dbReference>
<name>A0A0M8JPF5_9CHLR</name>
<evidence type="ECO:0000313" key="8">
    <source>
        <dbReference type="EMBL" id="GAP19161.1"/>
    </source>
</evidence>
<dbReference type="InterPro" id="IPR013766">
    <property type="entry name" value="Thioredoxin_domain"/>
</dbReference>
<dbReference type="Pfam" id="PF00085">
    <property type="entry name" value="Thioredoxin"/>
    <property type="match status" value="1"/>
</dbReference>
<dbReference type="Pfam" id="PF11127">
    <property type="entry name" value="YgaP-like_TM"/>
    <property type="match status" value="1"/>
</dbReference>
<dbReference type="InterPro" id="IPR036249">
    <property type="entry name" value="Thioredoxin-like_sf"/>
</dbReference>
<organism evidence="8">
    <name type="scientific">Levilinea saccharolytica</name>
    <dbReference type="NCBI Taxonomy" id="229921"/>
    <lineage>
        <taxon>Bacteria</taxon>
        <taxon>Bacillati</taxon>
        <taxon>Chloroflexota</taxon>
        <taxon>Anaerolineae</taxon>
        <taxon>Anaerolineales</taxon>
        <taxon>Anaerolineaceae</taxon>
        <taxon>Levilinea</taxon>
    </lineage>
</organism>
<dbReference type="InterPro" id="IPR021309">
    <property type="entry name" value="YgaP-like_TM"/>
</dbReference>
<dbReference type="PRINTS" id="PR00421">
    <property type="entry name" value="THIOREDOXIN"/>
</dbReference>
<dbReference type="PANTHER" id="PTHR45663">
    <property type="entry name" value="GEO12009P1"/>
    <property type="match status" value="1"/>
</dbReference>
<evidence type="ECO:0000256" key="1">
    <source>
        <dbReference type="ARBA" id="ARBA00008987"/>
    </source>
</evidence>
<dbReference type="PROSITE" id="PS51352">
    <property type="entry name" value="THIOREDOXIN_2"/>
    <property type="match status" value="1"/>
</dbReference>
<protein>
    <submittedName>
        <fullName evidence="8">Thioredoxin domain-containing protein</fullName>
    </submittedName>
</protein>
<comment type="similarity">
    <text evidence="1">Belongs to the thioredoxin family.</text>
</comment>
<dbReference type="PANTHER" id="PTHR45663:SF11">
    <property type="entry name" value="GEO12009P1"/>
    <property type="match status" value="1"/>
</dbReference>
<keyword evidence="4" id="KW-1015">Disulfide bond</keyword>
<reference evidence="8" key="1">
    <citation type="journal article" date="2015" name="Genome Announc.">
        <title>Draft Genome Sequences of Anaerolinea thermolimosa IMO-1, Bellilinea caldifistulae GOMI-1, Leptolinea tardivitalis YMTK-2, Levilinea saccharolytica KIBI-1, Longilinea arvoryzae KOME-1, Previously Described as Members of the Class Anaerolineae (Chloroflexi).</title>
        <authorList>
            <person name="Matsuura N."/>
            <person name="Tourlousse M.D."/>
            <person name="Ohashi A."/>
            <person name="Hugenholtz P."/>
            <person name="Sekiguchi Y."/>
        </authorList>
    </citation>
    <scope>NUCLEOTIDE SEQUENCE</scope>
    <source>
        <strain evidence="8">KIBI-1</strain>
    </source>
</reference>
<evidence type="ECO:0000256" key="3">
    <source>
        <dbReference type="ARBA" id="ARBA00022982"/>
    </source>
</evidence>
<accession>A0A0M8JPF5</accession>
<sequence length="174" mass="19317">MQPDEFTQHIQSTQTPTLVEFWAPWCAPCRAMTPDLERAAEEHRDGVTLLRINADSSHELLRQLGVMGIPTLIGYQQGQEVFRRTGAQNIDGIREMFTALSANRPLRRGPSPADRVLRLGAGLALVILGLSQGGLLLPMAAGLLLAFTGIYDRCPIYQTLAPRLKSLLRKWFLP</sequence>
<dbReference type="SUPFAM" id="SSF52833">
    <property type="entry name" value="Thioredoxin-like"/>
    <property type="match status" value="1"/>
</dbReference>
<proteinExistence type="inferred from homology"/>
<feature type="domain" description="Thioredoxin" evidence="7">
    <location>
        <begin position="1"/>
        <end position="102"/>
    </location>
</feature>
<evidence type="ECO:0000256" key="2">
    <source>
        <dbReference type="ARBA" id="ARBA00022448"/>
    </source>
</evidence>
<keyword evidence="2" id="KW-0813">Transport</keyword>
<evidence type="ECO:0000256" key="5">
    <source>
        <dbReference type="ARBA" id="ARBA00023284"/>
    </source>
</evidence>
<keyword evidence="3" id="KW-0249">Electron transport</keyword>
<keyword evidence="6" id="KW-0472">Membrane</keyword>
<feature type="transmembrane region" description="Helical" evidence="6">
    <location>
        <begin position="116"/>
        <end position="147"/>
    </location>
</feature>
<dbReference type="GO" id="GO:0015035">
    <property type="term" value="F:protein-disulfide reductase activity"/>
    <property type="evidence" value="ECO:0007669"/>
    <property type="project" value="TreeGrafter"/>
</dbReference>
<dbReference type="PROSITE" id="PS00194">
    <property type="entry name" value="THIOREDOXIN_1"/>
    <property type="match status" value="1"/>
</dbReference>
<dbReference type="Gene3D" id="3.40.30.10">
    <property type="entry name" value="Glutaredoxin"/>
    <property type="match status" value="1"/>
</dbReference>
<evidence type="ECO:0000256" key="4">
    <source>
        <dbReference type="ARBA" id="ARBA00023157"/>
    </source>
</evidence>
<keyword evidence="6" id="KW-1133">Transmembrane helix</keyword>
<keyword evidence="5" id="KW-0676">Redox-active center</keyword>
<dbReference type="EMBL" id="DF967975">
    <property type="protein sequence ID" value="GAP19161.1"/>
    <property type="molecule type" value="Genomic_DNA"/>
</dbReference>
<dbReference type="InterPro" id="IPR017937">
    <property type="entry name" value="Thioredoxin_CS"/>
</dbReference>
<dbReference type="GO" id="GO:0005829">
    <property type="term" value="C:cytosol"/>
    <property type="evidence" value="ECO:0007669"/>
    <property type="project" value="TreeGrafter"/>
</dbReference>
<gene>
    <name evidence="8" type="ORF">LSAC_03060</name>
</gene>
<dbReference type="AlphaFoldDB" id="A0A0M8JPF5"/>
<evidence type="ECO:0000256" key="6">
    <source>
        <dbReference type="SAM" id="Phobius"/>
    </source>
</evidence>
<evidence type="ECO:0000259" key="7">
    <source>
        <dbReference type="PROSITE" id="PS51352"/>
    </source>
</evidence>
<dbReference type="CDD" id="cd02947">
    <property type="entry name" value="TRX_family"/>
    <property type="match status" value="1"/>
</dbReference>